<feature type="transmembrane region" description="Helical" evidence="6">
    <location>
        <begin position="160"/>
        <end position="181"/>
    </location>
</feature>
<dbReference type="InterPro" id="IPR001123">
    <property type="entry name" value="LeuE-type"/>
</dbReference>
<name>A0B9N1_METTP</name>
<organism evidence="7 8">
    <name type="scientific">Methanothrix thermoacetophila (strain DSM 6194 / JCM 14653 / NBRC 101360 / PT)</name>
    <name type="common">Methanosaeta thermophila</name>
    <dbReference type="NCBI Taxonomy" id="349307"/>
    <lineage>
        <taxon>Archaea</taxon>
        <taxon>Methanobacteriati</taxon>
        <taxon>Methanobacteriota</taxon>
        <taxon>Stenosarchaea group</taxon>
        <taxon>Methanomicrobia</taxon>
        <taxon>Methanotrichales</taxon>
        <taxon>Methanotrichaceae</taxon>
        <taxon>Methanothrix</taxon>
    </lineage>
</organism>
<dbReference type="Pfam" id="PF01810">
    <property type="entry name" value="LysE"/>
    <property type="match status" value="1"/>
</dbReference>
<evidence type="ECO:0000256" key="5">
    <source>
        <dbReference type="ARBA" id="ARBA00023136"/>
    </source>
</evidence>
<dbReference type="GO" id="GO:0006865">
    <property type="term" value="P:amino acid transport"/>
    <property type="evidence" value="ECO:0007669"/>
    <property type="project" value="InterPro"/>
</dbReference>
<gene>
    <name evidence="7" type="ordered locus">Mthe_1638</name>
</gene>
<dbReference type="EMBL" id="CP000477">
    <property type="protein sequence ID" value="ABK15405.1"/>
    <property type="molecule type" value="Genomic_DNA"/>
</dbReference>
<evidence type="ECO:0000313" key="8">
    <source>
        <dbReference type="Proteomes" id="UP000000674"/>
    </source>
</evidence>
<protein>
    <submittedName>
        <fullName evidence="7">Lysine exporter protein (LYSE/YGGA)</fullName>
    </submittedName>
</protein>
<feature type="transmembrane region" description="Helical" evidence="6">
    <location>
        <begin position="201"/>
        <end position="226"/>
    </location>
</feature>
<keyword evidence="3 6" id="KW-0812">Transmembrane</keyword>
<dbReference type="STRING" id="349307.Mthe_1638"/>
<evidence type="ECO:0000256" key="3">
    <source>
        <dbReference type="ARBA" id="ARBA00022692"/>
    </source>
</evidence>
<reference evidence="7 8" key="1">
    <citation type="submission" date="2006-10" db="EMBL/GenBank/DDBJ databases">
        <title>Complete sequence of Methanosaeta thermophila PT.</title>
        <authorList>
            <consortium name="US DOE Joint Genome Institute"/>
            <person name="Copeland A."/>
            <person name="Lucas S."/>
            <person name="Lapidus A."/>
            <person name="Barry K."/>
            <person name="Detter J.C."/>
            <person name="Glavina del Rio T."/>
            <person name="Hammon N."/>
            <person name="Israni S."/>
            <person name="Pitluck S."/>
            <person name="Chain P."/>
            <person name="Malfatti S."/>
            <person name="Shin M."/>
            <person name="Vergez L."/>
            <person name="Schmutz J."/>
            <person name="Larimer F."/>
            <person name="Land M."/>
            <person name="Hauser L."/>
            <person name="Kyrpides N."/>
            <person name="Kim E."/>
            <person name="Smith K.S."/>
            <person name="Ingram-Smith C."/>
            <person name="Richardson P."/>
        </authorList>
    </citation>
    <scope>NUCLEOTIDE SEQUENCE [LARGE SCALE GENOMIC DNA]</scope>
    <source>
        <strain evidence="8">DSM 6194 / JCM 14653 / NBRC 101360 / PT</strain>
    </source>
</reference>
<evidence type="ECO:0000256" key="4">
    <source>
        <dbReference type="ARBA" id="ARBA00022989"/>
    </source>
</evidence>
<dbReference type="AlphaFoldDB" id="A0B9N1"/>
<feature type="transmembrane region" description="Helical" evidence="6">
    <location>
        <begin position="128"/>
        <end position="148"/>
    </location>
</feature>
<feature type="transmembrane region" description="Helical" evidence="6">
    <location>
        <begin position="89"/>
        <end position="108"/>
    </location>
</feature>
<comment type="subcellular location">
    <subcellularLocation>
        <location evidence="1">Cell membrane</location>
        <topology evidence="1">Multi-pass membrane protein</topology>
    </subcellularLocation>
</comment>
<keyword evidence="5 6" id="KW-0472">Membrane</keyword>
<dbReference type="HOGENOM" id="CLU_104651_0_0_2"/>
<dbReference type="GO" id="GO:0005886">
    <property type="term" value="C:plasma membrane"/>
    <property type="evidence" value="ECO:0007669"/>
    <property type="project" value="UniProtKB-SubCell"/>
</dbReference>
<evidence type="ECO:0000256" key="1">
    <source>
        <dbReference type="ARBA" id="ARBA00004651"/>
    </source>
</evidence>
<feature type="transmembrane region" description="Helical" evidence="6">
    <location>
        <begin position="20"/>
        <end position="43"/>
    </location>
</feature>
<keyword evidence="4 6" id="KW-1133">Transmembrane helix</keyword>
<proteinExistence type="predicted"/>
<dbReference type="PANTHER" id="PTHR38825:SF1">
    <property type="entry name" value="TRANSPORTER, LYSE FAMILY"/>
    <property type="match status" value="1"/>
</dbReference>
<sequence>MRFLQTIRERINIPYSNQTLMNILEMLVVAFAIGLTGALAPGPTLVATVNSSLKNGWTSGPKVSIGHAFVEMLIFILILLGLSGAADTYRVPIAVIGGTALMVFGALTLRGASNASISEGSEISSNPYIAGALTSAANPYFWIWWLSVGSAMLLDGLRGGFLLAAAFMIGHWGADFGWYTLVSASIDRGKSILSERGYRYVLTACGIFLILFGLYYLSGVIHWMVVD</sequence>
<evidence type="ECO:0000256" key="6">
    <source>
        <dbReference type="SAM" id="Phobius"/>
    </source>
</evidence>
<evidence type="ECO:0000256" key="2">
    <source>
        <dbReference type="ARBA" id="ARBA00022475"/>
    </source>
</evidence>
<dbReference type="Proteomes" id="UP000000674">
    <property type="component" value="Chromosome"/>
</dbReference>
<keyword evidence="2" id="KW-1003">Cell membrane</keyword>
<accession>A0B9N1</accession>
<dbReference type="KEGG" id="mtp:Mthe_1638"/>
<evidence type="ECO:0000313" key="7">
    <source>
        <dbReference type="EMBL" id="ABK15405.1"/>
    </source>
</evidence>
<dbReference type="GO" id="GO:0022857">
    <property type="term" value="F:transmembrane transporter activity"/>
    <property type="evidence" value="ECO:0007669"/>
    <property type="project" value="InterPro"/>
</dbReference>
<dbReference type="PANTHER" id="PTHR38825">
    <property type="entry name" value="LYSINE EXPORTER PROTEIN (LYSE/YGGA)"/>
    <property type="match status" value="1"/>
</dbReference>
<dbReference type="PROSITE" id="PS01116">
    <property type="entry name" value="XANTH_URACIL_PERMASE"/>
    <property type="match status" value="1"/>
</dbReference>
<dbReference type="InterPro" id="IPR006042">
    <property type="entry name" value="Xan_ur_permease"/>
</dbReference>
<feature type="transmembrane region" description="Helical" evidence="6">
    <location>
        <begin position="63"/>
        <end position="82"/>
    </location>
</feature>
<keyword evidence="8" id="KW-1185">Reference proteome</keyword>